<protein>
    <recommendedName>
        <fullName evidence="4">Protein ImuA</fullName>
    </recommendedName>
</protein>
<organism evidence="2 3">
    <name type="scientific">Novosphingobium pentaromativorans</name>
    <dbReference type="NCBI Taxonomy" id="205844"/>
    <lineage>
        <taxon>Bacteria</taxon>
        <taxon>Pseudomonadati</taxon>
        <taxon>Pseudomonadota</taxon>
        <taxon>Alphaproteobacteria</taxon>
        <taxon>Sphingomonadales</taxon>
        <taxon>Sphingomonadaceae</taxon>
        <taxon>Novosphingobium</taxon>
    </lineage>
</organism>
<proteinExistence type="predicted"/>
<gene>
    <name evidence="2" type="ORF">DI555_18035</name>
</gene>
<comment type="caution">
    <text evidence="2">The sequence shown here is derived from an EMBL/GenBank/DDBJ whole genome shotgun (WGS) entry which is preliminary data.</text>
</comment>
<dbReference type="SUPFAM" id="SSF52540">
    <property type="entry name" value="P-loop containing nucleoside triphosphate hydrolases"/>
    <property type="match status" value="1"/>
</dbReference>
<evidence type="ECO:0000256" key="1">
    <source>
        <dbReference type="SAM" id="MobiDB-lite"/>
    </source>
</evidence>
<dbReference type="EMBL" id="QFPX01000019">
    <property type="protein sequence ID" value="PZQ52982.1"/>
    <property type="molecule type" value="Genomic_DNA"/>
</dbReference>
<dbReference type="Proteomes" id="UP000249082">
    <property type="component" value="Unassembled WGS sequence"/>
</dbReference>
<evidence type="ECO:0000313" key="2">
    <source>
        <dbReference type="EMBL" id="PZQ52982.1"/>
    </source>
</evidence>
<feature type="region of interest" description="Disordered" evidence="1">
    <location>
        <begin position="223"/>
        <end position="254"/>
    </location>
</feature>
<dbReference type="AlphaFoldDB" id="A0A2W5NHL5"/>
<accession>A0A2W5NHL5</accession>
<dbReference type="Gene3D" id="3.40.50.300">
    <property type="entry name" value="P-loop containing nucleotide triphosphate hydrolases"/>
    <property type="match status" value="1"/>
</dbReference>
<sequence>MFDSSRFKRAASLVQASPKGWPDAPLQQDGVHEFYAAKGSAQGLGQEQDSAAPLALALLCAVQAYRAREPLLWLRLAKGKQAQQRPYAPGLAELGIDPAAMVLMRLPDLQSLLRAGVDCVRHGSAGAVILEMDGRAPAFDLTASRRLTLAAEQSGTMVLIVRSGADPAPSAAHTRWQVASAPSLPLPANAPGGPVFDVTLLRQRGGREGLNLQVEWNRERGTFQDPTFGRAPLSGGRPALPAVRTGDAGRRSAA</sequence>
<dbReference type="InterPro" id="IPR027417">
    <property type="entry name" value="P-loop_NTPase"/>
</dbReference>
<name>A0A2W5NHL5_9SPHN</name>
<evidence type="ECO:0000313" key="3">
    <source>
        <dbReference type="Proteomes" id="UP000249082"/>
    </source>
</evidence>
<evidence type="ECO:0008006" key="4">
    <source>
        <dbReference type="Google" id="ProtNLM"/>
    </source>
</evidence>
<reference evidence="2 3" key="1">
    <citation type="submission" date="2017-08" db="EMBL/GenBank/DDBJ databases">
        <title>Infants hospitalized years apart are colonized by the same room-sourced microbial strains.</title>
        <authorList>
            <person name="Brooks B."/>
            <person name="Olm M.R."/>
            <person name="Firek B.A."/>
            <person name="Baker R."/>
            <person name="Thomas B.C."/>
            <person name="Morowitz M.J."/>
            <person name="Banfield J.F."/>
        </authorList>
    </citation>
    <scope>NUCLEOTIDE SEQUENCE [LARGE SCALE GENOMIC DNA]</scope>
    <source>
        <strain evidence="2">S2_005_002_R2_33</strain>
    </source>
</reference>